<keyword evidence="4" id="KW-1185">Reference proteome</keyword>
<feature type="domain" description="Dynein heavy chain hydrolytic ATP-binding dynein motor region" evidence="2">
    <location>
        <begin position="669"/>
        <end position="794"/>
    </location>
</feature>
<dbReference type="Pfam" id="PF12774">
    <property type="entry name" value="AAA_6"/>
    <property type="match status" value="1"/>
</dbReference>
<evidence type="ECO:0000313" key="4">
    <source>
        <dbReference type="Proteomes" id="UP000789524"/>
    </source>
</evidence>
<comment type="caution">
    <text evidence="3">The sequence shown here is derived from an EMBL/GenBank/DDBJ whole genome shotgun (WGS) entry which is preliminary data.</text>
</comment>
<proteinExistence type="predicted"/>
<sequence>MHCKKKKIKRPDVVNDNTDRDLIPKRGYYSKLVSDMTKEHTAKQVFAKKIMKLLLQAKTDKLAPMVTSLAKPQKPKLLLPPGRWTTYSEDKMLRERGVQPFVSMPPSEYPVSDEEYYGLYSPYPKMDLELFDNTDFDCRISEEWLSLGFIEGEQYPCPGLAFIPKQDGKPHKPSSDLLQMLNNLYEWTNVAAFNYDKNTNKWEVMALDGTKRYFNIPRIRLMFKADDPDTFAERVKFAVNLRKEVENNLRFYLYLDCLLLDGLPRMPLSFMPKNIIALAELLYRKIEGKMKIIHTMQMYPNLYNFIDPPSKDYVAPVPDYDFDDRMKFNQWKSLYVLTESVSCIHLVVEECLKVEGMLFFTSNYGRNVSLAEFDAAQQHCTSMMLKYLNITWLNATAHAIRMSYRDVGKGWFNIYEKKWDFYGISKLSRFLQLVRFGMEIVIQRLFREMLNRCHFIPQVHPKIMTGLVFDKELFLTSIGLMEPNVAEYRDRLLKAFRKAIIPLIAYMHQYDCYKDTYMLDIEEYVENFRQEKHSASETREEIQIHYDAKQDLIWRLPQYINIGPFAINVDTLKQMLVTKRSDIIKALLTMWAEEVRVVVEDVIQAYKNIMRKLGEKPHYSTHFLKAREVWFDNPLIYVDADSIEPLVNDYYKTIVKCIRVFADLPGVQQVALTIREHYDFGMRAVKTVILVAGNLIRQMPDGDERQIVLRALRDVNVPKFLADDLVLFKGIIPDLFPRVEIPIVDYGIMEQSIRNMLIKRGYDDLYTLILKIIQLYETTVVRRGLMSVGPAGVGGGGKIKVLDDNKKLCQSSGEIMKLTDRQRMIFEVADLVVASPVTVSRCGMVYLDIQVDYVVAGLGARFVEPQPADLATLYADSDPLAPIILVLSTGTDPAAGKYYFLFA</sequence>
<dbReference type="GO" id="GO:0045505">
    <property type="term" value="F:dynein intermediate chain binding"/>
    <property type="evidence" value="ECO:0007669"/>
    <property type="project" value="InterPro"/>
</dbReference>
<dbReference type="GO" id="GO:0005524">
    <property type="term" value="F:ATP binding"/>
    <property type="evidence" value="ECO:0007669"/>
    <property type="project" value="InterPro"/>
</dbReference>
<dbReference type="InterPro" id="IPR035699">
    <property type="entry name" value="AAA_6"/>
</dbReference>
<reference evidence="3" key="1">
    <citation type="submission" date="2021-09" db="EMBL/GenBank/DDBJ databases">
        <authorList>
            <person name="Martin H S."/>
        </authorList>
    </citation>
    <scope>NUCLEOTIDE SEQUENCE</scope>
</reference>
<accession>A0A8J2W5L6</accession>
<gene>
    <name evidence="3" type="ORF">DCHRY22_LOCUS10210</name>
</gene>
<dbReference type="PANTHER" id="PTHR22878:SF73">
    <property type="entry name" value="DYNEIN AXONEMAL HEAVY CHAIN 1"/>
    <property type="match status" value="1"/>
</dbReference>
<feature type="compositionally biased region" description="Basic and acidic residues" evidence="1">
    <location>
        <begin position="10"/>
        <end position="20"/>
    </location>
</feature>
<dbReference type="OrthoDB" id="424310at2759"/>
<dbReference type="Gene3D" id="3.40.50.300">
    <property type="entry name" value="P-loop containing nucleotide triphosphate hydrolases"/>
    <property type="match status" value="1"/>
</dbReference>
<organism evidence="3 4">
    <name type="scientific">Danaus chrysippus</name>
    <name type="common">African queen</name>
    <dbReference type="NCBI Taxonomy" id="151541"/>
    <lineage>
        <taxon>Eukaryota</taxon>
        <taxon>Metazoa</taxon>
        <taxon>Ecdysozoa</taxon>
        <taxon>Arthropoda</taxon>
        <taxon>Hexapoda</taxon>
        <taxon>Insecta</taxon>
        <taxon>Pterygota</taxon>
        <taxon>Neoptera</taxon>
        <taxon>Endopterygota</taxon>
        <taxon>Lepidoptera</taxon>
        <taxon>Glossata</taxon>
        <taxon>Ditrysia</taxon>
        <taxon>Papilionoidea</taxon>
        <taxon>Nymphalidae</taxon>
        <taxon>Danainae</taxon>
        <taxon>Danaini</taxon>
        <taxon>Danaina</taxon>
        <taxon>Danaus</taxon>
        <taxon>Anosia</taxon>
    </lineage>
</organism>
<dbReference type="InterPro" id="IPR026983">
    <property type="entry name" value="DHC"/>
</dbReference>
<dbReference type="GO" id="GO:0007018">
    <property type="term" value="P:microtubule-based movement"/>
    <property type="evidence" value="ECO:0007669"/>
    <property type="project" value="InterPro"/>
</dbReference>
<dbReference type="InterPro" id="IPR043157">
    <property type="entry name" value="Dynein_AAA1S"/>
</dbReference>
<dbReference type="PANTHER" id="PTHR22878">
    <property type="entry name" value="DYNEIN HEAVY CHAIN 6, AXONEMAL-LIKE-RELATED"/>
    <property type="match status" value="1"/>
</dbReference>
<protein>
    <submittedName>
        <fullName evidence="3">(African queen) hypothetical protein</fullName>
    </submittedName>
</protein>
<evidence type="ECO:0000259" key="2">
    <source>
        <dbReference type="Pfam" id="PF12774"/>
    </source>
</evidence>
<dbReference type="GO" id="GO:0051959">
    <property type="term" value="F:dynein light intermediate chain binding"/>
    <property type="evidence" value="ECO:0007669"/>
    <property type="project" value="InterPro"/>
</dbReference>
<name>A0A8J2W5L6_9NEOP</name>
<evidence type="ECO:0000313" key="3">
    <source>
        <dbReference type="EMBL" id="CAG9572882.1"/>
    </source>
</evidence>
<dbReference type="AlphaFoldDB" id="A0A8J2W5L6"/>
<dbReference type="Gene3D" id="1.10.8.710">
    <property type="match status" value="1"/>
</dbReference>
<dbReference type="GO" id="GO:0030286">
    <property type="term" value="C:dynein complex"/>
    <property type="evidence" value="ECO:0007669"/>
    <property type="project" value="InterPro"/>
</dbReference>
<dbReference type="Proteomes" id="UP000789524">
    <property type="component" value="Unassembled WGS sequence"/>
</dbReference>
<dbReference type="InterPro" id="IPR027417">
    <property type="entry name" value="P-loop_NTPase"/>
</dbReference>
<evidence type="ECO:0000256" key="1">
    <source>
        <dbReference type="SAM" id="MobiDB-lite"/>
    </source>
</evidence>
<feature type="region of interest" description="Disordered" evidence="1">
    <location>
        <begin position="1"/>
        <end position="20"/>
    </location>
</feature>
<dbReference type="EMBL" id="CAKASE010000069">
    <property type="protein sequence ID" value="CAG9572882.1"/>
    <property type="molecule type" value="Genomic_DNA"/>
</dbReference>